<protein>
    <submittedName>
        <fullName evidence="2">Uncharacterized protein</fullName>
    </submittedName>
</protein>
<reference evidence="2 3" key="1">
    <citation type="journal article" date="2019" name="Sci. Rep.">
        <title>Orb-weaving spider Araneus ventricosus genome elucidates the spidroin gene catalogue.</title>
        <authorList>
            <person name="Kono N."/>
            <person name="Nakamura H."/>
            <person name="Ohtoshi R."/>
            <person name="Moran D.A.P."/>
            <person name="Shinohara A."/>
            <person name="Yoshida Y."/>
            <person name="Fujiwara M."/>
            <person name="Mori M."/>
            <person name="Tomita M."/>
            <person name="Arakawa K."/>
        </authorList>
    </citation>
    <scope>NUCLEOTIDE SEQUENCE [LARGE SCALE GENOMIC DNA]</scope>
</reference>
<gene>
    <name evidence="2" type="ORF">AVEN_243356_1</name>
</gene>
<keyword evidence="3" id="KW-1185">Reference proteome</keyword>
<accession>A0A4Y2UF95</accession>
<evidence type="ECO:0000313" key="2">
    <source>
        <dbReference type="EMBL" id="GBO10197.1"/>
    </source>
</evidence>
<dbReference type="Proteomes" id="UP000499080">
    <property type="component" value="Unassembled WGS sequence"/>
</dbReference>
<organism evidence="2 3">
    <name type="scientific">Araneus ventricosus</name>
    <name type="common">Orbweaver spider</name>
    <name type="synonym">Epeira ventricosa</name>
    <dbReference type="NCBI Taxonomy" id="182803"/>
    <lineage>
        <taxon>Eukaryota</taxon>
        <taxon>Metazoa</taxon>
        <taxon>Ecdysozoa</taxon>
        <taxon>Arthropoda</taxon>
        <taxon>Chelicerata</taxon>
        <taxon>Arachnida</taxon>
        <taxon>Araneae</taxon>
        <taxon>Araneomorphae</taxon>
        <taxon>Entelegynae</taxon>
        <taxon>Araneoidea</taxon>
        <taxon>Araneidae</taxon>
        <taxon>Araneus</taxon>
    </lineage>
</organism>
<dbReference type="AlphaFoldDB" id="A0A4Y2UF95"/>
<sequence length="145" mass="16724">MTRTTSKPSKLNLPRHTNRRTFDPRRQVSRAPGPHAQTAALCSRVSSFASTRSTYTERRSLEPSGSEPEAWAIHGREVRGMFIQPGPVRVAVVLLECCISMWMTVQQKWMEVIAQQLYEPNRIEGGWYKYQRSQKLPRENTPNHD</sequence>
<dbReference type="OrthoDB" id="8382964at2759"/>
<evidence type="ECO:0000256" key="1">
    <source>
        <dbReference type="SAM" id="MobiDB-lite"/>
    </source>
</evidence>
<name>A0A4Y2UF95_ARAVE</name>
<dbReference type="EMBL" id="BGPR01035379">
    <property type="protein sequence ID" value="GBO10197.1"/>
    <property type="molecule type" value="Genomic_DNA"/>
</dbReference>
<feature type="region of interest" description="Disordered" evidence="1">
    <location>
        <begin position="1"/>
        <end position="37"/>
    </location>
</feature>
<evidence type="ECO:0000313" key="3">
    <source>
        <dbReference type="Proteomes" id="UP000499080"/>
    </source>
</evidence>
<proteinExistence type="predicted"/>
<comment type="caution">
    <text evidence="2">The sequence shown here is derived from an EMBL/GenBank/DDBJ whole genome shotgun (WGS) entry which is preliminary data.</text>
</comment>